<dbReference type="Gene3D" id="1.20.1220.20">
    <property type="entry name" value="Uncharcterised protein PF01724"/>
    <property type="match status" value="1"/>
</dbReference>
<proteinExistence type="predicted"/>
<dbReference type="eggNOG" id="COG2442">
    <property type="taxonomic scope" value="Bacteria"/>
</dbReference>
<dbReference type="PANTHER" id="PTHR34235:SF3">
    <property type="entry name" value="SLR1203 PROTEIN"/>
    <property type="match status" value="1"/>
</dbReference>
<reference evidence="2" key="1">
    <citation type="journal article" date="2013" name="Proc. Natl. Acad. Sci. U.S.A.">
        <title>Improving the coverage of the cyanobacterial phylum using diversity-driven genome sequencing.</title>
        <authorList>
            <person name="Shih P.M."/>
            <person name="Wu D."/>
            <person name="Latifi A."/>
            <person name="Axen S.D."/>
            <person name="Fewer D.P."/>
            <person name="Talla E."/>
            <person name="Calteau A."/>
            <person name="Cai F."/>
            <person name="Tandeau de Marsac N."/>
            <person name="Rippka R."/>
            <person name="Herdman M."/>
            <person name="Sivonen K."/>
            <person name="Coursin T."/>
            <person name="Laurent T."/>
            <person name="Goodwin L."/>
            <person name="Nolan M."/>
            <person name="Davenport K.W."/>
            <person name="Han C.S."/>
            <person name="Rubin E.M."/>
            <person name="Eisen J.A."/>
            <person name="Woyke T."/>
            <person name="Gugger M."/>
            <person name="Kerfeld C.A."/>
        </authorList>
    </citation>
    <scope>NUCLEOTIDE SEQUENCE [LARGE SCALE GENOMIC DNA]</scope>
    <source>
        <strain evidence="2">ATCC 29371 / PCC 7437</strain>
    </source>
</reference>
<protein>
    <recommendedName>
        <fullName evidence="3">DUF29 domain-containing protein</fullName>
    </recommendedName>
</protein>
<dbReference type="Pfam" id="PF01724">
    <property type="entry name" value="DUF29"/>
    <property type="match status" value="1"/>
</dbReference>
<dbReference type="RefSeq" id="WP_015192791.1">
    <property type="nucleotide sequence ID" value="NC_019748.1"/>
</dbReference>
<sequence length="149" mass="17627">MNVPIDTKLNLYKQDYVAWLDLLAEQIKQKKTQQIDWENLLEEIVALGNEQRRKTESYLRQLLKHLLLYAYWTSEKVYSGKGWEIEIINFRAELANLLESKTLYNHAYSRLDKVYQQARKQAALKSDLHDLPIACPWSISDILDENFLP</sequence>
<name>K9XR83_STAC7</name>
<dbReference type="AlphaFoldDB" id="K9XR83"/>
<evidence type="ECO:0000313" key="1">
    <source>
        <dbReference type="EMBL" id="AFZ35120.1"/>
    </source>
</evidence>
<dbReference type="STRING" id="111780.Sta7437_1553"/>
<dbReference type="EMBL" id="CP003653">
    <property type="protein sequence ID" value="AFZ35120.1"/>
    <property type="molecule type" value="Genomic_DNA"/>
</dbReference>
<gene>
    <name evidence="1" type="ordered locus">Sta7437_1553</name>
</gene>
<accession>K9XR83</accession>
<dbReference type="Proteomes" id="UP000010473">
    <property type="component" value="Chromosome"/>
</dbReference>
<keyword evidence="2" id="KW-1185">Reference proteome</keyword>
<evidence type="ECO:0008006" key="3">
    <source>
        <dbReference type="Google" id="ProtNLM"/>
    </source>
</evidence>
<dbReference type="InterPro" id="IPR002636">
    <property type="entry name" value="DUF29"/>
</dbReference>
<dbReference type="PANTHER" id="PTHR34235">
    <property type="entry name" value="SLR1203 PROTEIN-RELATED"/>
    <property type="match status" value="1"/>
</dbReference>
<dbReference type="OrthoDB" id="5769308at2"/>
<evidence type="ECO:0000313" key="2">
    <source>
        <dbReference type="Proteomes" id="UP000010473"/>
    </source>
</evidence>
<organism evidence="1 2">
    <name type="scientific">Stanieria cyanosphaera (strain ATCC 29371 / PCC 7437)</name>
    <dbReference type="NCBI Taxonomy" id="111780"/>
    <lineage>
        <taxon>Bacteria</taxon>
        <taxon>Bacillati</taxon>
        <taxon>Cyanobacteriota</taxon>
        <taxon>Cyanophyceae</taxon>
        <taxon>Pleurocapsales</taxon>
        <taxon>Dermocarpellaceae</taxon>
        <taxon>Stanieria</taxon>
    </lineage>
</organism>
<dbReference type="KEGG" id="scs:Sta7437_1553"/>
<dbReference type="HOGENOM" id="CLU_116670_1_0_3"/>